<comment type="subcellular location">
    <subcellularLocation>
        <location evidence="3">Periplasm</location>
    </subcellularLocation>
</comment>
<dbReference type="NCBIfam" id="NF002994">
    <property type="entry name" value="PRK03757.1"/>
    <property type="match status" value="1"/>
</dbReference>
<reference evidence="6" key="3">
    <citation type="submission" date="2021-06" db="EMBL/GenBank/DDBJ databases">
        <title>Updating the genus Pseudomonas: Description of 43 new species and partition of the Pseudomonas putida group.</title>
        <authorList>
            <person name="Girard L."/>
            <person name="Lood C."/>
            <person name="Vandamme P."/>
            <person name="Rokni-Zadeh H."/>
            <person name="Van Noort V."/>
            <person name="Hofte M."/>
            <person name="Lavigne R."/>
            <person name="De Mot R."/>
        </authorList>
    </citation>
    <scope>NUCLEOTIDE SEQUENCE</scope>
    <source>
        <strain evidence="6">RW4S2</strain>
    </source>
</reference>
<name>A0A923GHV4_9PSED</name>
<comment type="caution">
    <text evidence="5">The sequence shown here is derived from an EMBL/GenBank/DDBJ whole genome shotgun (WGS) entry which is preliminary data.</text>
</comment>
<evidence type="ECO:0000313" key="6">
    <source>
        <dbReference type="EMBL" id="MBV4540748.1"/>
    </source>
</evidence>
<evidence type="ECO:0000256" key="1">
    <source>
        <dbReference type="ARBA" id="ARBA00022729"/>
    </source>
</evidence>
<dbReference type="GO" id="GO:0042597">
    <property type="term" value="C:periplasmic space"/>
    <property type="evidence" value="ECO:0007669"/>
    <property type="project" value="UniProtKB-SubCell"/>
</dbReference>
<gene>
    <name evidence="6" type="ORF">HU738_006760</name>
    <name evidence="5" type="ORF">HU738_07200</name>
</gene>
<dbReference type="SUPFAM" id="SSF101874">
    <property type="entry name" value="YceI-like"/>
    <property type="match status" value="1"/>
</dbReference>
<dbReference type="InterPro" id="IPR023480">
    <property type="entry name" value="UPF0312/YceI"/>
</dbReference>
<reference evidence="5" key="2">
    <citation type="submission" date="2020-07" db="EMBL/GenBank/DDBJ databases">
        <authorList>
            <person name="Lood C."/>
            <person name="Girard L."/>
        </authorList>
    </citation>
    <scope>NUCLEOTIDE SEQUENCE</scope>
    <source>
        <strain evidence="5">RW4S2</strain>
    </source>
</reference>
<dbReference type="SMART" id="SM00867">
    <property type="entry name" value="YceI"/>
    <property type="match status" value="1"/>
</dbReference>
<keyword evidence="7" id="KW-1185">Reference proteome</keyword>
<proteinExistence type="inferred from homology"/>
<reference evidence="5 7" key="1">
    <citation type="journal article" date="2020" name="Microorganisms">
        <title>Reliable Identification of Environmental Pseudomonas Isolates Using the rpoD Gene.</title>
        <authorList>
            <consortium name="The Broad Institute Genome Sequencing Platform"/>
            <person name="Girard L."/>
            <person name="Lood C."/>
            <person name="Rokni-Zadeh H."/>
            <person name="van Noort V."/>
            <person name="Lavigne R."/>
            <person name="De Mot R."/>
        </authorList>
    </citation>
    <scope>NUCLEOTIDE SEQUENCE</scope>
    <source>
        <strain evidence="5 7">RW4S2</strain>
    </source>
</reference>
<dbReference type="AlphaFoldDB" id="A0A923GHV4"/>
<keyword evidence="1 3" id="KW-0732">Signal</keyword>
<dbReference type="InterPro" id="IPR007372">
    <property type="entry name" value="Lipid/polyisoprenoid-bd_YceI"/>
</dbReference>
<evidence type="ECO:0000259" key="4">
    <source>
        <dbReference type="SMART" id="SM00867"/>
    </source>
</evidence>
<feature type="chain" id="PRO_5041749945" description="UPF0312 protein HU738_006760" evidence="3">
    <location>
        <begin position="24"/>
        <end position="199"/>
    </location>
</feature>
<dbReference type="InterPro" id="IPR036761">
    <property type="entry name" value="TTHA0802/YceI-like_sf"/>
</dbReference>
<protein>
    <recommendedName>
        <fullName evidence="3">UPF0312 protein HU738_006760</fullName>
    </recommendedName>
</protein>
<dbReference type="PANTHER" id="PTHR34406:SF1">
    <property type="entry name" value="PROTEIN YCEI"/>
    <property type="match status" value="1"/>
</dbReference>
<dbReference type="HAMAP" id="MF_00780">
    <property type="entry name" value="UPF0312"/>
    <property type="match status" value="1"/>
</dbReference>
<sequence length="199" mass="21763" precursor="true">MLKKTFAALALGTALFSAGQAMAAEYKIDKEGQHAFVDFKISHLGYSFITGTFKDWDGNFSWDPAKPEASKIDVTLKTVSVDTNHAERDKHIKSKDFLDVAKYPTATFKSTKVTPTGKNAEGQLTADVAGDLTLTGVTKPVVIKATFIGEGKDPWGGYRAGFEGKLDINRKDFAPKSMDLGPLSEKVELYFVFEGVQQK</sequence>
<dbReference type="PANTHER" id="PTHR34406">
    <property type="entry name" value="PROTEIN YCEI"/>
    <property type="match status" value="1"/>
</dbReference>
<dbReference type="Gene3D" id="2.40.128.110">
    <property type="entry name" value="Lipid/polyisoprenoid-binding, YceI-like"/>
    <property type="match status" value="1"/>
</dbReference>
<feature type="domain" description="Lipid/polyisoprenoid-binding YceI-like" evidence="4">
    <location>
        <begin position="25"/>
        <end position="196"/>
    </location>
</feature>
<evidence type="ECO:0000256" key="2">
    <source>
        <dbReference type="ARBA" id="ARBA00022764"/>
    </source>
</evidence>
<organism evidence="5">
    <name type="scientific">Pseudomonas vlassakiae</name>
    <dbReference type="NCBI Taxonomy" id="485888"/>
    <lineage>
        <taxon>Bacteria</taxon>
        <taxon>Pseudomonadati</taxon>
        <taxon>Pseudomonadota</taxon>
        <taxon>Gammaproteobacteria</taxon>
        <taxon>Pseudomonadales</taxon>
        <taxon>Pseudomonadaceae</taxon>
        <taxon>Pseudomonas</taxon>
    </lineage>
</organism>
<comment type="similarity">
    <text evidence="3">Belongs to the UPF0312 family. Type 1 subfamily.</text>
</comment>
<dbReference type="RefSeq" id="WP_054884321.1">
    <property type="nucleotide sequence ID" value="NZ_JABWRP020000004.1"/>
</dbReference>
<feature type="signal peptide" evidence="3">
    <location>
        <begin position="1"/>
        <end position="23"/>
    </location>
</feature>
<keyword evidence="2 3" id="KW-0574">Periplasm</keyword>
<dbReference type="EMBL" id="JABWRP020000004">
    <property type="protein sequence ID" value="MBV4540748.1"/>
    <property type="molecule type" value="Genomic_DNA"/>
</dbReference>
<evidence type="ECO:0000256" key="3">
    <source>
        <dbReference type="HAMAP-Rule" id="MF_00780"/>
    </source>
</evidence>
<dbReference type="Proteomes" id="UP000628137">
    <property type="component" value="Unassembled WGS sequence"/>
</dbReference>
<accession>A0A923GHV4</accession>
<evidence type="ECO:0000313" key="7">
    <source>
        <dbReference type="Proteomes" id="UP000628137"/>
    </source>
</evidence>
<evidence type="ECO:0000313" key="5">
    <source>
        <dbReference type="EMBL" id="MBC3470344.1"/>
    </source>
</evidence>
<dbReference type="EMBL" id="JABWRP010000004">
    <property type="protein sequence ID" value="MBC3470344.1"/>
    <property type="molecule type" value="Genomic_DNA"/>
</dbReference>
<dbReference type="Pfam" id="PF04264">
    <property type="entry name" value="YceI"/>
    <property type="match status" value="1"/>
</dbReference>